<dbReference type="PROSITE" id="PS00761">
    <property type="entry name" value="SPASE_I_3"/>
    <property type="match status" value="1"/>
</dbReference>
<dbReference type="Gene3D" id="2.10.109.10">
    <property type="entry name" value="Umud Fragment, subunit A"/>
    <property type="match status" value="1"/>
</dbReference>
<reference evidence="16 17" key="1">
    <citation type="submission" date="2019-02" db="EMBL/GenBank/DDBJ databases">
        <authorList>
            <person name="Manzano-Marin A."/>
            <person name="Manzano-Marin A."/>
        </authorList>
    </citation>
    <scope>NUCLEOTIDE SEQUENCE [LARGE SCALE GENOMIC DNA]</scope>
    <source>
        <strain evidence="16 17">ErCipiceae</strain>
    </source>
</reference>
<feature type="domain" description="Peptidase S26" evidence="15">
    <location>
        <begin position="55"/>
        <end position="293"/>
    </location>
</feature>
<feature type="active site" evidence="12">
    <location>
        <position position="85"/>
    </location>
</feature>
<dbReference type="EMBL" id="LR217737">
    <property type="protein sequence ID" value="VFP87267.1"/>
    <property type="molecule type" value="Genomic_DNA"/>
</dbReference>
<gene>
    <name evidence="16" type="primary">lepB</name>
    <name evidence="16" type="ORF">ERCIPICE3303_074</name>
</gene>
<evidence type="ECO:0000256" key="11">
    <source>
        <dbReference type="ARBA" id="ARBA00023136"/>
    </source>
</evidence>
<dbReference type="PROSITE" id="PS00760">
    <property type="entry name" value="SPASE_I_2"/>
    <property type="match status" value="1"/>
</dbReference>
<keyword evidence="8" id="KW-0812">Transmembrane</keyword>
<dbReference type="GO" id="GO:0004252">
    <property type="term" value="F:serine-type endopeptidase activity"/>
    <property type="evidence" value="ECO:0007669"/>
    <property type="project" value="InterPro"/>
</dbReference>
<organism evidence="16 17">
    <name type="scientific">Candidatus Erwinia haradaeae</name>
    <dbReference type="NCBI Taxonomy" id="1922217"/>
    <lineage>
        <taxon>Bacteria</taxon>
        <taxon>Pseudomonadati</taxon>
        <taxon>Pseudomonadota</taxon>
        <taxon>Gammaproteobacteria</taxon>
        <taxon>Enterobacterales</taxon>
        <taxon>Erwiniaceae</taxon>
        <taxon>Erwinia</taxon>
    </lineage>
</organism>
<dbReference type="EC" id="3.4.21.89" evidence="4 13"/>
<evidence type="ECO:0000256" key="5">
    <source>
        <dbReference type="ARBA" id="ARBA00019232"/>
    </source>
</evidence>
<evidence type="ECO:0000256" key="3">
    <source>
        <dbReference type="ARBA" id="ARBA00009370"/>
    </source>
</evidence>
<evidence type="ECO:0000256" key="1">
    <source>
        <dbReference type="ARBA" id="ARBA00000677"/>
    </source>
</evidence>
<evidence type="ECO:0000313" key="16">
    <source>
        <dbReference type="EMBL" id="VFP87267.1"/>
    </source>
</evidence>
<comment type="similarity">
    <text evidence="3 14">Belongs to the peptidase S26 family.</text>
</comment>
<evidence type="ECO:0000256" key="8">
    <source>
        <dbReference type="ARBA" id="ARBA00022692"/>
    </source>
</evidence>
<evidence type="ECO:0000256" key="9">
    <source>
        <dbReference type="ARBA" id="ARBA00022801"/>
    </source>
</evidence>
<name>A0A803GC39_9GAMM</name>
<dbReference type="PROSITE" id="PS00501">
    <property type="entry name" value="SPASE_I_1"/>
    <property type="match status" value="1"/>
</dbReference>
<dbReference type="InterPro" id="IPR036286">
    <property type="entry name" value="LexA/Signal_pep-like_sf"/>
</dbReference>
<evidence type="ECO:0000256" key="12">
    <source>
        <dbReference type="PIRSR" id="PIRSR600223-1"/>
    </source>
</evidence>
<dbReference type="PANTHER" id="PTHR43390:SF1">
    <property type="entry name" value="CHLOROPLAST PROCESSING PEPTIDASE"/>
    <property type="match status" value="1"/>
</dbReference>
<dbReference type="SUPFAM" id="SSF51306">
    <property type="entry name" value="LexA/Signal peptidase"/>
    <property type="match status" value="1"/>
</dbReference>
<evidence type="ECO:0000256" key="14">
    <source>
        <dbReference type="RuleBase" id="RU362042"/>
    </source>
</evidence>
<dbReference type="InterPro" id="IPR019757">
    <property type="entry name" value="Pept_S26A_signal_pept_1_Lys-AS"/>
</dbReference>
<dbReference type="GO" id="GO:0006465">
    <property type="term" value="P:signal peptide processing"/>
    <property type="evidence" value="ECO:0007669"/>
    <property type="project" value="InterPro"/>
</dbReference>
<comment type="subcellular location">
    <subcellularLocation>
        <location evidence="2">Cell membrane</location>
        <topology evidence="2">Multi-pass membrane protein</topology>
    </subcellularLocation>
    <subcellularLocation>
        <location evidence="14">Membrane</location>
        <topology evidence="14">Multi-pass membrane protein</topology>
    </subcellularLocation>
</comment>
<sequence>MAHIFAVFLALSTFSAGVIWCIHRVKIVQYRCRINRKGQRKGIQTIRGREKDGWIENIASVFPVLLIVFIVRSFIFEPFHIPSGSMIPTLLIGDFILVEKYAYGLRDPITNTILVNTGNPQRGDIVVFQYPKNRRQDYIKRVIGLPGDRVDYNPITKTLSILSSCDNHQNCNSSIPVIYSNVRKYNQILTGFSSNTSDNMLDKSLLNDSSLEESHVGICNETIGHVSHNIVLSDWEQSNLRSIYQGSEAVTRSWLVPDNMYFVMGDNRDNSSDSRIWGFVSEDHLIGKAVVIWMSMDKQEGKWPTGLTFSRTGIIQ</sequence>
<dbReference type="PRINTS" id="PR00727">
    <property type="entry name" value="LEADERPTASE"/>
</dbReference>
<keyword evidence="9 13" id="KW-0378">Hydrolase</keyword>
<dbReference type="NCBIfam" id="NF008114">
    <property type="entry name" value="PRK10861.1"/>
    <property type="match status" value="1"/>
</dbReference>
<dbReference type="InterPro" id="IPR019756">
    <property type="entry name" value="Pept_S26A_signal_pept_1_Ser-AS"/>
</dbReference>
<protein>
    <recommendedName>
        <fullName evidence="5 13">Signal peptidase I</fullName>
        <ecNumber evidence="4 13">3.4.21.89</ecNumber>
    </recommendedName>
</protein>
<feature type="active site" evidence="12">
    <location>
        <position position="140"/>
    </location>
</feature>
<keyword evidence="7 13" id="KW-0645">Protease</keyword>
<evidence type="ECO:0000256" key="10">
    <source>
        <dbReference type="ARBA" id="ARBA00022989"/>
    </source>
</evidence>
<dbReference type="InterPro" id="IPR019766">
    <property type="entry name" value="Sign_pep_all-beta_subdom"/>
</dbReference>
<proteinExistence type="inferred from homology"/>
<dbReference type="Pfam" id="PF10502">
    <property type="entry name" value="Peptidase_S26"/>
    <property type="match status" value="1"/>
</dbReference>
<evidence type="ECO:0000256" key="4">
    <source>
        <dbReference type="ARBA" id="ARBA00013208"/>
    </source>
</evidence>
<dbReference type="Proteomes" id="UP000294289">
    <property type="component" value="Chromosome"/>
</dbReference>
<keyword evidence="10" id="KW-1133">Transmembrane helix</keyword>
<dbReference type="PANTHER" id="PTHR43390">
    <property type="entry name" value="SIGNAL PEPTIDASE I"/>
    <property type="match status" value="1"/>
</dbReference>
<dbReference type="RefSeq" id="WP_157990787.1">
    <property type="nucleotide sequence ID" value="NZ_LR217737.1"/>
</dbReference>
<dbReference type="OrthoDB" id="9815782at2"/>
<evidence type="ECO:0000256" key="13">
    <source>
        <dbReference type="RuleBase" id="RU003993"/>
    </source>
</evidence>
<comment type="catalytic activity">
    <reaction evidence="1 13">
        <text>Cleavage of hydrophobic, N-terminal signal or leader sequences from secreted and periplasmic proteins.</text>
        <dbReference type="EC" id="3.4.21.89"/>
    </reaction>
</comment>
<dbReference type="InterPro" id="IPR019758">
    <property type="entry name" value="Pept_S26A_signal_pept_1_CS"/>
</dbReference>
<dbReference type="InterPro" id="IPR000223">
    <property type="entry name" value="Pept_S26A_signal_pept_1"/>
</dbReference>
<dbReference type="GO" id="GO:0009003">
    <property type="term" value="F:signal peptidase activity"/>
    <property type="evidence" value="ECO:0007669"/>
    <property type="project" value="UniProtKB-EC"/>
</dbReference>
<evidence type="ECO:0000259" key="15">
    <source>
        <dbReference type="Pfam" id="PF10502"/>
    </source>
</evidence>
<dbReference type="Gene3D" id="2.170.230.10">
    <property type="match status" value="1"/>
</dbReference>
<keyword evidence="6" id="KW-1003">Cell membrane</keyword>
<keyword evidence="11" id="KW-0472">Membrane</keyword>
<dbReference type="GO" id="GO:0005886">
    <property type="term" value="C:plasma membrane"/>
    <property type="evidence" value="ECO:0007669"/>
    <property type="project" value="UniProtKB-SubCell"/>
</dbReference>
<dbReference type="CDD" id="cd06530">
    <property type="entry name" value="S26_SPase_I"/>
    <property type="match status" value="1"/>
</dbReference>
<dbReference type="InterPro" id="IPR019533">
    <property type="entry name" value="Peptidase_S26"/>
</dbReference>
<dbReference type="NCBIfam" id="TIGR02227">
    <property type="entry name" value="sigpep_I_bact"/>
    <property type="match status" value="2"/>
</dbReference>
<accession>A0A803GC39</accession>
<evidence type="ECO:0000256" key="7">
    <source>
        <dbReference type="ARBA" id="ARBA00022670"/>
    </source>
</evidence>
<evidence type="ECO:0000313" key="17">
    <source>
        <dbReference type="Proteomes" id="UP000294289"/>
    </source>
</evidence>
<dbReference type="AlphaFoldDB" id="A0A803GC39"/>
<evidence type="ECO:0000256" key="2">
    <source>
        <dbReference type="ARBA" id="ARBA00004651"/>
    </source>
</evidence>
<evidence type="ECO:0000256" key="6">
    <source>
        <dbReference type="ARBA" id="ARBA00022475"/>
    </source>
</evidence>